<organism evidence="1">
    <name type="scientific">Myoviridae sp. ct0jJ30</name>
    <dbReference type="NCBI Taxonomy" id="2825014"/>
    <lineage>
        <taxon>Viruses</taxon>
        <taxon>Duplodnaviria</taxon>
        <taxon>Heunggongvirae</taxon>
        <taxon>Uroviricota</taxon>
        <taxon>Caudoviricetes</taxon>
    </lineage>
</organism>
<evidence type="ECO:0000313" key="1">
    <source>
        <dbReference type="EMBL" id="DAE06538.1"/>
    </source>
</evidence>
<accession>A0A8S5PHZ0</accession>
<reference evidence="1" key="1">
    <citation type="journal article" date="2021" name="Proc. Natl. Acad. Sci. U.S.A.">
        <title>A Catalog of Tens of Thousands of Viruses from Human Metagenomes Reveals Hidden Associations with Chronic Diseases.</title>
        <authorList>
            <person name="Tisza M.J."/>
            <person name="Buck C.B."/>
        </authorList>
    </citation>
    <scope>NUCLEOTIDE SEQUENCE</scope>
    <source>
        <strain evidence="1">Ct0jJ30</strain>
    </source>
</reference>
<protein>
    <submittedName>
        <fullName evidence="1">Uncharacterized protein</fullName>
    </submittedName>
</protein>
<name>A0A8S5PHZ0_9CAUD</name>
<dbReference type="EMBL" id="BK015439">
    <property type="protein sequence ID" value="DAE06538.1"/>
    <property type="molecule type" value="Genomic_DNA"/>
</dbReference>
<sequence length="124" mass="13058">MQFLDRTGVGTLWSICKEKFALTGHTHNYAGSGSPGGSANSAIGVVDCNGDIDDIIQIGYASTLLGPTEILYIAGYTAGDNGAVAKIKNITKQNLTDWLELSDLAFSSSIDWSLISRVPTATTT</sequence>
<proteinExistence type="predicted"/>